<dbReference type="Pfam" id="PF04945">
    <property type="entry name" value="YHS"/>
    <property type="match status" value="1"/>
</dbReference>
<gene>
    <name evidence="2" type="ORF">UT92_C0013G0017</name>
</gene>
<evidence type="ECO:0000313" key="3">
    <source>
        <dbReference type="Proteomes" id="UP000034489"/>
    </source>
</evidence>
<sequence length="56" mass="6857">MINLFEKSDKETDPVCLMKVNKDEKALTYEYKEQIYYFCSENCKEEFKEEPEKYLT</sequence>
<organism evidence="2 3">
    <name type="scientific">Candidatus Curtissbacteria bacterium GW2011_GWA1_40_24</name>
    <dbReference type="NCBI Taxonomy" id="1618406"/>
    <lineage>
        <taxon>Bacteria</taxon>
        <taxon>Candidatus Curtissiibacteriota</taxon>
    </lineage>
</organism>
<dbReference type="InterPro" id="IPR009078">
    <property type="entry name" value="Ferritin-like_SF"/>
</dbReference>
<dbReference type="InterPro" id="IPR011017">
    <property type="entry name" value="TRASH_dom"/>
</dbReference>
<name>A0A0G0RXW3_9BACT</name>
<dbReference type="SUPFAM" id="SSF47240">
    <property type="entry name" value="Ferritin-like"/>
    <property type="match status" value="1"/>
</dbReference>
<dbReference type="SMART" id="SM00746">
    <property type="entry name" value="TRASH"/>
    <property type="match status" value="1"/>
</dbReference>
<accession>A0A0G0RXW3</accession>
<dbReference type="EMBL" id="LBYQ01000013">
    <property type="protein sequence ID" value="KKR54781.1"/>
    <property type="molecule type" value="Genomic_DNA"/>
</dbReference>
<evidence type="ECO:0000313" key="2">
    <source>
        <dbReference type="EMBL" id="KKR54781.1"/>
    </source>
</evidence>
<protein>
    <submittedName>
        <fullName evidence="2">Heavy metal translocating P-type ATPase</fullName>
    </submittedName>
</protein>
<dbReference type="Proteomes" id="UP000034489">
    <property type="component" value="Unassembled WGS sequence"/>
</dbReference>
<evidence type="ECO:0000259" key="1">
    <source>
        <dbReference type="SMART" id="SM00746"/>
    </source>
</evidence>
<dbReference type="GO" id="GO:0016491">
    <property type="term" value="F:oxidoreductase activity"/>
    <property type="evidence" value="ECO:0007669"/>
    <property type="project" value="InterPro"/>
</dbReference>
<dbReference type="InterPro" id="IPR012348">
    <property type="entry name" value="RNR-like"/>
</dbReference>
<reference evidence="2 3" key="1">
    <citation type="journal article" date="2015" name="Nature">
        <title>rRNA introns, odd ribosomes, and small enigmatic genomes across a large radiation of phyla.</title>
        <authorList>
            <person name="Brown C.T."/>
            <person name="Hug L.A."/>
            <person name="Thomas B.C."/>
            <person name="Sharon I."/>
            <person name="Castelle C.J."/>
            <person name="Singh A."/>
            <person name="Wilkins M.J."/>
            <person name="Williams K.H."/>
            <person name="Banfield J.F."/>
        </authorList>
    </citation>
    <scope>NUCLEOTIDE SEQUENCE [LARGE SCALE GENOMIC DNA]</scope>
</reference>
<comment type="caution">
    <text evidence="2">The sequence shown here is derived from an EMBL/GenBank/DDBJ whole genome shotgun (WGS) entry which is preliminary data.</text>
</comment>
<feature type="domain" description="TRASH" evidence="1">
    <location>
        <begin position="13"/>
        <end position="51"/>
    </location>
</feature>
<dbReference type="Gene3D" id="1.10.620.20">
    <property type="entry name" value="Ribonucleotide Reductase, subunit A"/>
    <property type="match status" value="1"/>
</dbReference>
<dbReference type="AlphaFoldDB" id="A0A0G0RXW3"/>
<proteinExistence type="predicted"/>
<dbReference type="InterPro" id="IPR007029">
    <property type="entry name" value="YHS_dom"/>
</dbReference>